<accession>A0A4R6QF69</accession>
<proteinExistence type="inferred from homology"/>
<reference evidence="5 6" key="1">
    <citation type="submission" date="2019-03" db="EMBL/GenBank/DDBJ databases">
        <title>Genomic Encyclopedia of Type Strains, Phase IV (KMG-IV): sequencing the most valuable type-strain genomes for metagenomic binning, comparative biology and taxonomic classification.</title>
        <authorList>
            <person name="Goeker M."/>
        </authorList>
    </citation>
    <scope>NUCLEOTIDE SEQUENCE [LARGE SCALE GENOMIC DNA]</scope>
    <source>
        <strain evidence="5 6">DSM 16998</strain>
    </source>
</reference>
<keyword evidence="5" id="KW-0969">Cilium</keyword>
<dbReference type="InParanoid" id="A0A4R6QF69"/>
<sequence>MDYHNAFAISAAGMNIERARYEVAAANLANAGTVAGHEQAGYQARRLVVAASSLGTGSRSGGAFLNMVHQGLAVPGYQIENRPGEARRVLDRGHPWADTQGHVYQPDVDIAAEMMTLATAVRIYEANVAALSASRTMALRALDIGSGS</sequence>
<dbReference type="Proteomes" id="UP000295361">
    <property type="component" value="Unassembled WGS sequence"/>
</dbReference>
<dbReference type="EMBL" id="SNXS01000013">
    <property type="protein sequence ID" value="TDP61401.1"/>
    <property type="molecule type" value="Genomic_DNA"/>
</dbReference>
<dbReference type="Pfam" id="PF06429">
    <property type="entry name" value="Flg_bbr_C"/>
    <property type="match status" value="1"/>
</dbReference>
<comment type="similarity">
    <text evidence="2">Belongs to the flagella basal body rod proteins family.</text>
</comment>
<evidence type="ECO:0000313" key="5">
    <source>
        <dbReference type="EMBL" id="TDP61401.1"/>
    </source>
</evidence>
<dbReference type="PANTHER" id="PTHR30435">
    <property type="entry name" value="FLAGELLAR PROTEIN"/>
    <property type="match status" value="1"/>
</dbReference>
<keyword evidence="5" id="KW-0966">Cell projection</keyword>
<keyword evidence="6" id="KW-1185">Reference proteome</keyword>
<evidence type="ECO:0000256" key="2">
    <source>
        <dbReference type="ARBA" id="ARBA00009677"/>
    </source>
</evidence>
<evidence type="ECO:0000313" key="6">
    <source>
        <dbReference type="Proteomes" id="UP000295361"/>
    </source>
</evidence>
<dbReference type="RefSeq" id="WP_133703713.1">
    <property type="nucleotide sequence ID" value="NZ_SNXS01000013.1"/>
</dbReference>
<dbReference type="PANTHER" id="PTHR30435:SF19">
    <property type="entry name" value="FLAGELLAR BASAL-BODY ROD PROTEIN FLGG"/>
    <property type="match status" value="1"/>
</dbReference>
<dbReference type="OrthoDB" id="9794148at2"/>
<protein>
    <submittedName>
        <fullName evidence="5">Flagellar basal-body rod protein FlgC</fullName>
    </submittedName>
</protein>
<dbReference type="InterPro" id="IPR010930">
    <property type="entry name" value="Flg_bb/hook_C_dom"/>
</dbReference>
<keyword evidence="5" id="KW-0282">Flagellum</keyword>
<evidence type="ECO:0000256" key="1">
    <source>
        <dbReference type="ARBA" id="ARBA00004117"/>
    </source>
</evidence>
<feature type="domain" description="Flagellar basal-body/hook protein C-terminal" evidence="4">
    <location>
        <begin position="100"/>
        <end position="143"/>
    </location>
</feature>
<evidence type="ECO:0000256" key="3">
    <source>
        <dbReference type="ARBA" id="ARBA00023143"/>
    </source>
</evidence>
<comment type="caution">
    <text evidence="5">The sequence shown here is derived from an EMBL/GenBank/DDBJ whole genome shotgun (WGS) entry which is preliminary data.</text>
</comment>
<organism evidence="5 6">
    <name type="scientific">Roseateles toxinivorans</name>
    <dbReference type="NCBI Taxonomy" id="270368"/>
    <lineage>
        <taxon>Bacteria</taxon>
        <taxon>Pseudomonadati</taxon>
        <taxon>Pseudomonadota</taxon>
        <taxon>Betaproteobacteria</taxon>
        <taxon>Burkholderiales</taxon>
        <taxon>Sphaerotilaceae</taxon>
        <taxon>Roseateles</taxon>
    </lineage>
</organism>
<keyword evidence="3" id="KW-0975">Bacterial flagellum</keyword>
<gene>
    <name evidence="5" type="ORF">DES47_11384</name>
</gene>
<comment type="subcellular location">
    <subcellularLocation>
        <location evidence="1">Bacterial flagellum basal body</location>
    </subcellularLocation>
</comment>
<dbReference type="GO" id="GO:0009425">
    <property type="term" value="C:bacterial-type flagellum basal body"/>
    <property type="evidence" value="ECO:0007669"/>
    <property type="project" value="UniProtKB-SubCell"/>
</dbReference>
<dbReference type="GO" id="GO:0071978">
    <property type="term" value="P:bacterial-type flagellum-dependent swarming motility"/>
    <property type="evidence" value="ECO:0007669"/>
    <property type="project" value="TreeGrafter"/>
</dbReference>
<evidence type="ECO:0000259" key="4">
    <source>
        <dbReference type="Pfam" id="PF06429"/>
    </source>
</evidence>
<name>A0A4R6QF69_9BURK</name>
<dbReference type="AlphaFoldDB" id="A0A4R6QF69"/>